<proteinExistence type="predicted"/>
<dbReference type="Proteomes" id="UP000053638">
    <property type="component" value="Unassembled WGS sequence"/>
</dbReference>
<dbReference type="PhylomeDB" id="A0A091T5N9"/>
<protein>
    <submittedName>
        <fullName evidence="1">Uncharacterized protein</fullName>
    </submittedName>
</protein>
<sequence>AINFLLLAQGHGCEEFEGMCCMNLTDTSRSVTQQLRILRGLTDKLQTSSLGLESWLSGL</sequence>
<name>A0A091T5N9_PHALP</name>
<keyword evidence="2" id="KW-1185">Reference proteome</keyword>
<reference evidence="1 2" key="1">
    <citation type="submission" date="2014-04" db="EMBL/GenBank/DDBJ databases">
        <title>Genome evolution of avian class.</title>
        <authorList>
            <person name="Zhang G."/>
            <person name="Li C."/>
        </authorList>
    </citation>
    <scope>NUCLEOTIDE SEQUENCE [LARGE SCALE GENOMIC DNA]</scope>
    <source>
        <strain evidence="1">BGI_N335</strain>
    </source>
</reference>
<gene>
    <name evidence="1" type="ORF">N335_11021</name>
</gene>
<feature type="non-terminal residue" evidence="1">
    <location>
        <position position="1"/>
    </location>
</feature>
<dbReference type="Gene3D" id="1.10.287.210">
    <property type="match status" value="1"/>
</dbReference>
<dbReference type="SUPFAM" id="SSF58069">
    <property type="entry name" value="Virus ectodomain"/>
    <property type="match status" value="1"/>
</dbReference>
<organism evidence="1 2">
    <name type="scientific">Phaethon lepturus</name>
    <name type="common">White-tailed tropicbird</name>
    <dbReference type="NCBI Taxonomy" id="97097"/>
    <lineage>
        <taxon>Eukaryota</taxon>
        <taxon>Metazoa</taxon>
        <taxon>Chordata</taxon>
        <taxon>Craniata</taxon>
        <taxon>Vertebrata</taxon>
        <taxon>Euteleostomi</taxon>
        <taxon>Archelosauria</taxon>
        <taxon>Archosauria</taxon>
        <taxon>Dinosauria</taxon>
        <taxon>Saurischia</taxon>
        <taxon>Theropoda</taxon>
        <taxon>Coelurosauria</taxon>
        <taxon>Aves</taxon>
        <taxon>Neognathae</taxon>
        <taxon>Neoaves</taxon>
        <taxon>Phaethontimorphae</taxon>
        <taxon>Phaethontiformes</taxon>
        <taxon>Phaethontidae</taxon>
        <taxon>Phaethon</taxon>
    </lineage>
</organism>
<feature type="non-terminal residue" evidence="1">
    <location>
        <position position="59"/>
    </location>
</feature>
<evidence type="ECO:0000313" key="2">
    <source>
        <dbReference type="Proteomes" id="UP000053638"/>
    </source>
</evidence>
<dbReference type="AlphaFoldDB" id="A0A091T5N9"/>
<dbReference type="EMBL" id="KK439221">
    <property type="protein sequence ID" value="KFQ69686.1"/>
    <property type="molecule type" value="Genomic_DNA"/>
</dbReference>
<evidence type="ECO:0000313" key="1">
    <source>
        <dbReference type="EMBL" id="KFQ69686.1"/>
    </source>
</evidence>
<accession>A0A091T5N9</accession>